<keyword evidence="2" id="KW-1185">Reference proteome</keyword>
<dbReference type="OrthoDB" id="2932724at2759"/>
<name>A0A550C4I9_9AGAR</name>
<proteinExistence type="predicted"/>
<protein>
    <submittedName>
        <fullName evidence="1">Uncharacterized protein</fullName>
    </submittedName>
</protein>
<evidence type="ECO:0000313" key="2">
    <source>
        <dbReference type="Proteomes" id="UP000320762"/>
    </source>
</evidence>
<dbReference type="AlphaFoldDB" id="A0A550C4I9"/>
<comment type="caution">
    <text evidence="1">The sequence shown here is derived from an EMBL/GenBank/DDBJ whole genome shotgun (WGS) entry which is preliminary data.</text>
</comment>
<organism evidence="1 2">
    <name type="scientific">Schizophyllum amplum</name>
    <dbReference type="NCBI Taxonomy" id="97359"/>
    <lineage>
        <taxon>Eukaryota</taxon>
        <taxon>Fungi</taxon>
        <taxon>Dikarya</taxon>
        <taxon>Basidiomycota</taxon>
        <taxon>Agaricomycotina</taxon>
        <taxon>Agaricomycetes</taxon>
        <taxon>Agaricomycetidae</taxon>
        <taxon>Agaricales</taxon>
        <taxon>Schizophyllaceae</taxon>
        <taxon>Schizophyllum</taxon>
    </lineage>
</organism>
<evidence type="ECO:0000313" key="1">
    <source>
        <dbReference type="EMBL" id="TRM59719.1"/>
    </source>
</evidence>
<sequence length="175" mass="19442">MCAPMLLSTGPTSILRCPTTGRPPRGSSPETMNCWHVRGGWDVRGKYIAYEWRLCHLCAGAVEDAAHALFTCTGRVEQASRRHAFWDEVGGVDDTIRGLSPGPATWLRTLAANADTQVMLGKFAFNVLHLFSLHKAYTPPLQAWKLSSERLTFGRYTIIYMKCGRDLDATRLGRG</sequence>
<accession>A0A550C4I9</accession>
<dbReference type="Proteomes" id="UP000320762">
    <property type="component" value="Unassembled WGS sequence"/>
</dbReference>
<reference evidence="1 2" key="1">
    <citation type="journal article" date="2019" name="New Phytol.">
        <title>Comparative genomics reveals unique wood-decay strategies and fruiting body development in the Schizophyllaceae.</title>
        <authorList>
            <person name="Almasi E."/>
            <person name="Sahu N."/>
            <person name="Krizsan K."/>
            <person name="Balint B."/>
            <person name="Kovacs G.M."/>
            <person name="Kiss B."/>
            <person name="Cseklye J."/>
            <person name="Drula E."/>
            <person name="Henrissat B."/>
            <person name="Nagy I."/>
            <person name="Chovatia M."/>
            <person name="Adam C."/>
            <person name="LaButti K."/>
            <person name="Lipzen A."/>
            <person name="Riley R."/>
            <person name="Grigoriev I.V."/>
            <person name="Nagy L.G."/>
        </authorList>
    </citation>
    <scope>NUCLEOTIDE SEQUENCE [LARGE SCALE GENOMIC DNA]</scope>
    <source>
        <strain evidence="1 2">NL-1724</strain>
    </source>
</reference>
<gene>
    <name evidence="1" type="ORF">BD626DRAFT_606855</name>
</gene>
<dbReference type="EMBL" id="VDMD01000026">
    <property type="protein sequence ID" value="TRM59719.1"/>
    <property type="molecule type" value="Genomic_DNA"/>
</dbReference>